<gene>
    <name evidence="1" type="ORF">ODALV1_LOCUS11075</name>
</gene>
<name>A0ABP1QHC4_9HEXA</name>
<evidence type="ECO:0000313" key="2">
    <source>
        <dbReference type="Proteomes" id="UP001642540"/>
    </source>
</evidence>
<sequence length="110" mass="12783">MRRIKLKSCRSAVMQGKENMLKCPKTIEIHFRYILVRKEENESRKDIRDRMSVISIESASKNKVASLVKKIFFISSAETQLQSIDFGIRNGVFGIFLINRLSLEIYKTIV</sequence>
<protein>
    <submittedName>
        <fullName evidence="1">Uncharacterized protein</fullName>
    </submittedName>
</protein>
<keyword evidence="2" id="KW-1185">Reference proteome</keyword>
<proteinExistence type="predicted"/>
<organism evidence="1 2">
    <name type="scientific">Orchesella dallaii</name>
    <dbReference type="NCBI Taxonomy" id="48710"/>
    <lineage>
        <taxon>Eukaryota</taxon>
        <taxon>Metazoa</taxon>
        <taxon>Ecdysozoa</taxon>
        <taxon>Arthropoda</taxon>
        <taxon>Hexapoda</taxon>
        <taxon>Collembola</taxon>
        <taxon>Entomobryomorpha</taxon>
        <taxon>Entomobryoidea</taxon>
        <taxon>Orchesellidae</taxon>
        <taxon>Orchesellinae</taxon>
        <taxon>Orchesella</taxon>
    </lineage>
</organism>
<evidence type="ECO:0000313" key="1">
    <source>
        <dbReference type="EMBL" id="CAL8102185.1"/>
    </source>
</evidence>
<dbReference type="EMBL" id="CAXLJM020000033">
    <property type="protein sequence ID" value="CAL8102185.1"/>
    <property type="molecule type" value="Genomic_DNA"/>
</dbReference>
<dbReference type="Proteomes" id="UP001642540">
    <property type="component" value="Unassembled WGS sequence"/>
</dbReference>
<reference evidence="1 2" key="1">
    <citation type="submission" date="2024-08" db="EMBL/GenBank/DDBJ databases">
        <authorList>
            <person name="Cucini C."/>
            <person name="Frati F."/>
        </authorList>
    </citation>
    <scope>NUCLEOTIDE SEQUENCE [LARGE SCALE GENOMIC DNA]</scope>
</reference>
<comment type="caution">
    <text evidence="1">The sequence shown here is derived from an EMBL/GenBank/DDBJ whole genome shotgun (WGS) entry which is preliminary data.</text>
</comment>
<accession>A0ABP1QHC4</accession>